<feature type="compositionally biased region" description="Pro residues" evidence="3">
    <location>
        <begin position="834"/>
        <end position="852"/>
    </location>
</feature>
<feature type="domain" description="Zn(2)-C6 fungal-type" evidence="4">
    <location>
        <begin position="40"/>
        <end position="68"/>
    </location>
</feature>
<gene>
    <name evidence="5" type="ORF">AAFC00_002513</name>
</gene>
<sequence>MNPVKAEGDHETYPSLVAFDSKAAEEAARTRLARKRTKTGCLTCRKRRIKCDEGKPICKNCYKSRRQCEGYDQRVVFKPIDFQYLGPYGAATITFHTSMLPGPTIDAPQRPSVSYGQPELRPRISVPMAPPHTVHPAGAPFQFVGAPVGIPQPAHPFPPSQHYAQPYQWNSGPPVQGHESMGIAAPPSQPYPHAPFRYGQPPVSHLSQPPENVQLPFRGGENQNGPYDHFQGPQQTQQWPSAVLPHQTVDSWNTHVAHAGGAMGPPWHVGPSRVTISQTQLTTTVEHDWPGPVYFQRPDHQVLDNSASYPHLYQQPQQQHQHQQQHPQLQWMPPLRQQQPPQPQQQQHHDVKTETVPGVTASITPARSDDKGTFVPRPYEPKEQRSANEEYYQSLSPAGILQEAAIEAQDDDYYDIDEQDDMELEVGVKILEAKKNSLLKAMFDMTGVSASVSSVNSFVTFIYDGILNKYRPEWAANPLKNPATARVFAHFITATGPLLTTFVRGARHSMSLPQDDFSVTNNRRLWTYVMPVMALQHQGLLQAMLAISSLHIAKLQCACETSSMKHYGYALKRIHRSVRSQEQRHSVATLAATLLLGYYEIVAANHTNWNTHLAGAKQLVIELDFAEMTRKYRHMKLEKARRDEQKAHAALGHSHVPTADNVQDSILDQIPNVAQAVTDFFAGQRSGLDERGRVLSDSDGSNTKRGEKLDLLDYDNLRELYWWYCKQDVYQSIISGNPLLLEFIHWTDCPPRAVLGDPDAVHGSFDHLMLLLARIADFTSRDRKRKLRVMRANGGAWRPPPDPQTERSASTSSSSTQNPGSTARPVNSEMPGKQSPPKPPVMPFFGMAPPPAHHGGMPSPYKPRQDSNDEEQTHAASPASDTIDLTAVTTEAVTEWGQIKAAVEFFASHLGPAFQPLSSEFSCPTPFGPALVYQSWEIGCLWALYNLSLIVLHRSHPHMPPAAHMAAGVAAMQTKDIAMTVGRIAAGIPMPPPDQLLQPYLASSLCELSVPLFFAGIQFQAPNQRLWLIDRLYSVDRRAGWATAGIIAEGCQTAWIKAAAAGRGPPHERVHPASFVESRVHYDSRVYAPSTSSNVGGGGADKTAQSHVIAAEHEDSQNDRRFVRSNPAARLHWGIGVIGGEDDVVDSAS</sequence>
<name>A0ABR3P7S8_9PEZI</name>
<dbReference type="CDD" id="cd00067">
    <property type="entry name" value="GAL4"/>
    <property type="match status" value="1"/>
</dbReference>
<evidence type="ECO:0000313" key="5">
    <source>
        <dbReference type="EMBL" id="KAL1302074.1"/>
    </source>
</evidence>
<reference evidence="5 6" key="1">
    <citation type="submission" date="2024-07" db="EMBL/GenBank/DDBJ databases">
        <title>Draft sequence of the Neodothiora populina.</title>
        <authorList>
            <person name="Drown D.D."/>
            <person name="Schuette U.S."/>
            <person name="Buechlein A.B."/>
            <person name="Rusch D.R."/>
            <person name="Winton L.W."/>
            <person name="Adams G.A."/>
        </authorList>
    </citation>
    <scope>NUCLEOTIDE SEQUENCE [LARGE SCALE GENOMIC DNA]</scope>
    <source>
        <strain evidence="5 6">CPC 39397</strain>
    </source>
</reference>
<evidence type="ECO:0000259" key="4">
    <source>
        <dbReference type="PROSITE" id="PS50048"/>
    </source>
</evidence>
<dbReference type="PROSITE" id="PS50048">
    <property type="entry name" value="ZN2_CY6_FUNGAL_2"/>
    <property type="match status" value="1"/>
</dbReference>
<dbReference type="InterPro" id="IPR036864">
    <property type="entry name" value="Zn2-C6_fun-type_DNA-bd_sf"/>
</dbReference>
<dbReference type="RefSeq" id="XP_069198350.1">
    <property type="nucleotide sequence ID" value="XM_069341843.1"/>
</dbReference>
<protein>
    <recommendedName>
        <fullName evidence="4">Zn(2)-C6 fungal-type domain-containing protein</fullName>
    </recommendedName>
</protein>
<dbReference type="PANTHER" id="PTHR37534">
    <property type="entry name" value="TRANSCRIPTIONAL ACTIVATOR PROTEIN UGA3"/>
    <property type="match status" value="1"/>
</dbReference>
<feature type="compositionally biased region" description="Basic and acidic residues" evidence="3">
    <location>
        <begin position="379"/>
        <end position="388"/>
    </location>
</feature>
<dbReference type="InterPro" id="IPR001138">
    <property type="entry name" value="Zn2Cys6_DnaBD"/>
</dbReference>
<keyword evidence="6" id="KW-1185">Reference proteome</keyword>
<dbReference type="SMART" id="SM00066">
    <property type="entry name" value="GAL4"/>
    <property type="match status" value="1"/>
</dbReference>
<keyword evidence="2" id="KW-0539">Nucleus</keyword>
<evidence type="ECO:0000256" key="3">
    <source>
        <dbReference type="SAM" id="MobiDB-lite"/>
    </source>
</evidence>
<dbReference type="PROSITE" id="PS00463">
    <property type="entry name" value="ZN2_CY6_FUNGAL_1"/>
    <property type="match status" value="1"/>
</dbReference>
<dbReference type="PANTHER" id="PTHR37534:SF23">
    <property type="entry name" value="ZN(II)2CYS6 TRANSCRIPTION FACTOR (EUROFUNG)"/>
    <property type="match status" value="1"/>
</dbReference>
<dbReference type="Pfam" id="PF00172">
    <property type="entry name" value="Zn_clus"/>
    <property type="match status" value="1"/>
</dbReference>
<dbReference type="InterPro" id="IPR021858">
    <property type="entry name" value="Fun_TF"/>
</dbReference>
<feature type="compositionally biased region" description="Basic and acidic residues" evidence="3">
    <location>
        <begin position="863"/>
        <end position="873"/>
    </location>
</feature>
<dbReference type="GeneID" id="95976215"/>
<comment type="subcellular location">
    <subcellularLocation>
        <location evidence="1">Nucleus</location>
    </subcellularLocation>
</comment>
<accession>A0ABR3P7S8</accession>
<feature type="region of interest" description="Disordered" evidence="3">
    <location>
        <begin position="790"/>
        <end position="883"/>
    </location>
</feature>
<dbReference type="SUPFAM" id="SSF57701">
    <property type="entry name" value="Zn2/Cys6 DNA-binding domain"/>
    <property type="match status" value="1"/>
</dbReference>
<feature type="region of interest" description="Disordered" evidence="3">
    <location>
        <begin position="333"/>
        <end position="389"/>
    </location>
</feature>
<comment type="caution">
    <text evidence="5">The sequence shown here is derived from an EMBL/GenBank/DDBJ whole genome shotgun (WGS) entry which is preliminary data.</text>
</comment>
<dbReference type="Proteomes" id="UP001562354">
    <property type="component" value="Unassembled WGS sequence"/>
</dbReference>
<feature type="compositionally biased region" description="Low complexity" evidence="3">
    <location>
        <begin position="806"/>
        <end position="822"/>
    </location>
</feature>
<evidence type="ECO:0000256" key="1">
    <source>
        <dbReference type="ARBA" id="ARBA00004123"/>
    </source>
</evidence>
<organism evidence="5 6">
    <name type="scientific">Neodothiora populina</name>
    <dbReference type="NCBI Taxonomy" id="2781224"/>
    <lineage>
        <taxon>Eukaryota</taxon>
        <taxon>Fungi</taxon>
        <taxon>Dikarya</taxon>
        <taxon>Ascomycota</taxon>
        <taxon>Pezizomycotina</taxon>
        <taxon>Dothideomycetes</taxon>
        <taxon>Dothideomycetidae</taxon>
        <taxon>Dothideales</taxon>
        <taxon>Dothioraceae</taxon>
        <taxon>Neodothiora</taxon>
    </lineage>
</organism>
<evidence type="ECO:0000256" key="2">
    <source>
        <dbReference type="ARBA" id="ARBA00023242"/>
    </source>
</evidence>
<dbReference type="Pfam" id="PF11951">
    <property type="entry name" value="Fungal_trans_2"/>
    <property type="match status" value="1"/>
</dbReference>
<dbReference type="EMBL" id="JBFMKM010000012">
    <property type="protein sequence ID" value="KAL1302074.1"/>
    <property type="molecule type" value="Genomic_DNA"/>
</dbReference>
<dbReference type="Gene3D" id="4.10.240.10">
    <property type="entry name" value="Zn(2)-C6 fungal-type DNA-binding domain"/>
    <property type="match status" value="1"/>
</dbReference>
<evidence type="ECO:0000313" key="6">
    <source>
        <dbReference type="Proteomes" id="UP001562354"/>
    </source>
</evidence>
<proteinExistence type="predicted"/>